<feature type="domain" description="RING-type" evidence="6">
    <location>
        <begin position="15"/>
        <end position="58"/>
    </location>
</feature>
<gene>
    <name evidence="7" type="ORF">CAUJ_LOCUS4341</name>
</gene>
<dbReference type="EMBL" id="CAJGYM010000008">
    <property type="protein sequence ID" value="CAD6188422.1"/>
    <property type="molecule type" value="Genomic_DNA"/>
</dbReference>
<feature type="region of interest" description="Disordered" evidence="5">
    <location>
        <begin position="238"/>
        <end position="262"/>
    </location>
</feature>
<organism evidence="7 8">
    <name type="scientific">Caenorhabditis auriculariae</name>
    <dbReference type="NCBI Taxonomy" id="2777116"/>
    <lineage>
        <taxon>Eukaryota</taxon>
        <taxon>Metazoa</taxon>
        <taxon>Ecdysozoa</taxon>
        <taxon>Nematoda</taxon>
        <taxon>Chromadorea</taxon>
        <taxon>Rhabditida</taxon>
        <taxon>Rhabditina</taxon>
        <taxon>Rhabditomorpha</taxon>
        <taxon>Rhabditoidea</taxon>
        <taxon>Rhabditidae</taxon>
        <taxon>Peloderinae</taxon>
        <taxon>Caenorhabditis</taxon>
    </lineage>
</organism>
<dbReference type="InterPro" id="IPR013083">
    <property type="entry name" value="Znf_RING/FYVE/PHD"/>
</dbReference>
<evidence type="ECO:0000256" key="3">
    <source>
        <dbReference type="ARBA" id="ARBA00022833"/>
    </source>
</evidence>
<dbReference type="Gene3D" id="3.30.40.10">
    <property type="entry name" value="Zinc/RING finger domain, C3HC4 (zinc finger)"/>
    <property type="match status" value="1"/>
</dbReference>
<dbReference type="SUPFAM" id="SSF57850">
    <property type="entry name" value="RING/U-box"/>
    <property type="match status" value="1"/>
</dbReference>
<dbReference type="Proteomes" id="UP000835052">
    <property type="component" value="Unassembled WGS sequence"/>
</dbReference>
<protein>
    <recommendedName>
        <fullName evidence="6">RING-type domain-containing protein</fullName>
    </recommendedName>
</protein>
<dbReference type="InterPro" id="IPR027370">
    <property type="entry name" value="Znf-RING_euk"/>
</dbReference>
<dbReference type="GO" id="GO:0008270">
    <property type="term" value="F:zinc ion binding"/>
    <property type="evidence" value="ECO:0007669"/>
    <property type="project" value="UniProtKB-KW"/>
</dbReference>
<evidence type="ECO:0000313" key="7">
    <source>
        <dbReference type="EMBL" id="CAD6188422.1"/>
    </source>
</evidence>
<evidence type="ECO:0000313" key="8">
    <source>
        <dbReference type="Proteomes" id="UP000835052"/>
    </source>
</evidence>
<proteinExistence type="predicted"/>
<dbReference type="SMART" id="SM00184">
    <property type="entry name" value="RING"/>
    <property type="match status" value="1"/>
</dbReference>
<evidence type="ECO:0000256" key="2">
    <source>
        <dbReference type="ARBA" id="ARBA00022771"/>
    </source>
</evidence>
<dbReference type="InterPro" id="IPR001841">
    <property type="entry name" value="Znf_RING"/>
</dbReference>
<dbReference type="AlphaFoldDB" id="A0A8S1GZB5"/>
<evidence type="ECO:0000256" key="5">
    <source>
        <dbReference type="SAM" id="MobiDB-lite"/>
    </source>
</evidence>
<evidence type="ECO:0000259" key="6">
    <source>
        <dbReference type="PROSITE" id="PS50089"/>
    </source>
</evidence>
<sequence>MWASSQILSDIIRPCTACHLPFDGNLHSPQLLPCSHTFCRDCLLKEENAKKKKCFECRASYSKYTINVILLEAVRRLEERKKWFDTQLRRCDECDSRVPVGLMRRCSTCELALINRTKFEYRLDCIICLECCVNSHNGHEVQVIAPRFVVKRTSSNSISSSTDSSDCQNDQKRGLGRNLSLAQRMKSRICGVFRMMSMKGRSSGGGSFKILSSRHPDTSQLFNESEIVQQRHCSFYESDESPSWKSNRAKGRPTTSLSTEICGGKLDSNRSPSFLTDEMSFKDTFSVDSVFEPRSAEADYNPAYLTNNGFNTEGGKTDLQNGTNDYWRLRMGVSCGFQPRMKPAFPFYEQIPSLFLSADGPKIDKLPVRARETKSDSSFLPHSYYEEINA</sequence>
<dbReference type="PROSITE" id="PS50089">
    <property type="entry name" value="ZF_RING_2"/>
    <property type="match status" value="1"/>
</dbReference>
<keyword evidence="8" id="KW-1185">Reference proteome</keyword>
<dbReference type="InterPro" id="IPR017907">
    <property type="entry name" value="Znf_RING_CS"/>
</dbReference>
<name>A0A8S1GZB5_9PELO</name>
<keyword evidence="3" id="KW-0862">Zinc</keyword>
<evidence type="ECO:0000256" key="4">
    <source>
        <dbReference type="PROSITE-ProRule" id="PRU00175"/>
    </source>
</evidence>
<keyword evidence="1" id="KW-0479">Metal-binding</keyword>
<evidence type="ECO:0000256" key="1">
    <source>
        <dbReference type="ARBA" id="ARBA00022723"/>
    </source>
</evidence>
<reference evidence="7" key="1">
    <citation type="submission" date="2020-10" db="EMBL/GenBank/DDBJ databases">
        <authorList>
            <person name="Kikuchi T."/>
        </authorList>
    </citation>
    <scope>NUCLEOTIDE SEQUENCE</scope>
    <source>
        <strain evidence="7">NKZ352</strain>
    </source>
</reference>
<dbReference type="PROSITE" id="PS00518">
    <property type="entry name" value="ZF_RING_1"/>
    <property type="match status" value="1"/>
</dbReference>
<comment type="caution">
    <text evidence="7">The sequence shown here is derived from an EMBL/GenBank/DDBJ whole genome shotgun (WGS) entry which is preliminary data.</text>
</comment>
<dbReference type="Pfam" id="PF13445">
    <property type="entry name" value="zf-RING_UBOX"/>
    <property type="match status" value="1"/>
</dbReference>
<accession>A0A8S1GZB5</accession>
<keyword evidence="2 4" id="KW-0863">Zinc-finger</keyword>
<dbReference type="OrthoDB" id="252722at2759"/>